<feature type="compositionally biased region" description="Basic and acidic residues" evidence="6">
    <location>
        <begin position="559"/>
        <end position="570"/>
    </location>
</feature>
<feature type="region of interest" description="Disordered" evidence="6">
    <location>
        <begin position="507"/>
        <end position="594"/>
    </location>
</feature>
<evidence type="ECO:0000256" key="2">
    <source>
        <dbReference type="ARBA" id="ARBA00005264"/>
    </source>
</evidence>
<dbReference type="SUPFAM" id="SSF50978">
    <property type="entry name" value="WD40 repeat-like"/>
    <property type="match status" value="1"/>
</dbReference>
<dbReference type="InterPro" id="IPR056550">
    <property type="entry name" value="NOL10_2nd"/>
</dbReference>
<dbReference type="OrthoDB" id="273340at2759"/>
<reference evidence="10" key="2">
    <citation type="journal article" name="BMC Genomics">
        <title>New genome assemblies reveal patterns of domestication and adaptation across Brettanomyces (Dekkera) species.</title>
        <authorList>
            <person name="Roach M.J."/>
            <person name="Borneman A.R."/>
        </authorList>
    </citation>
    <scope>NUCLEOTIDE SEQUENCE</scope>
    <source>
        <strain evidence="10">UCD 2041</strain>
    </source>
</reference>
<dbReference type="GO" id="GO:0030686">
    <property type="term" value="C:90S preribosome"/>
    <property type="evidence" value="ECO:0007669"/>
    <property type="project" value="TreeGrafter"/>
</dbReference>
<evidence type="ECO:0000313" key="11">
    <source>
        <dbReference type="Proteomes" id="UP000663131"/>
    </source>
</evidence>
<accession>A0A871R3W7</accession>
<dbReference type="Proteomes" id="UP000663131">
    <property type="component" value="Chromosome 8"/>
</dbReference>
<evidence type="ECO:0008006" key="12">
    <source>
        <dbReference type="Google" id="ProtNLM"/>
    </source>
</evidence>
<evidence type="ECO:0000259" key="7">
    <source>
        <dbReference type="Pfam" id="PF08159"/>
    </source>
</evidence>
<proteinExistence type="inferred from homology"/>
<protein>
    <recommendedName>
        <fullName evidence="12">NUC153 domain-containing protein</fullName>
    </recommendedName>
</protein>
<keyword evidence="4" id="KW-0677">Repeat</keyword>
<dbReference type="GO" id="GO:0032040">
    <property type="term" value="C:small-subunit processome"/>
    <property type="evidence" value="ECO:0007669"/>
    <property type="project" value="TreeGrafter"/>
</dbReference>
<dbReference type="GeneID" id="64572194"/>
<dbReference type="InterPro" id="IPR040382">
    <property type="entry name" value="NOL10/Enp2"/>
</dbReference>
<feature type="domain" description="NUC153" evidence="7">
    <location>
        <begin position="481"/>
        <end position="506"/>
    </location>
</feature>
<feature type="compositionally biased region" description="Acidic residues" evidence="6">
    <location>
        <begin position="521"/>
        <end position="558"/>
    </location>
</feature>
<dbReference type="AlphaFoldDB" id="A0A871R3W7"/>
<dbReference type="GO" id="GO:0000462">
    <property type="term" value="P:maturation of SSU-rRNA from tricistronic rRNA transcript (SSU-rRNA, 5.8S rRNA, LSU-rRNA)"/>
    <property type="evidence" value="ECO:0007669"/>
    <property type="project" value="TreeGrafter"/>
</dbReference>
<evidence type="ECO:0000259" key="9">
    <source>
        <dbReference type="Pfam" id="PF23098"/>
    </source>
</evidence>
<feature type="compositionally biased region" description="Basic and acidic residues" evidence="6">
    <location>
        <begin position="666"/>
        <end position="684"/>
    </location>
</feature>
<dbReference type="InterPro" id="IPR036322">
    <property type="entry name" value="WD40_repeat_dom_sf"/>
</dbReference>
<evidence type="ECO:0000256" key="5">
    <source>
        <dbReference type="ARBA" id="ARBA00023242"/>
    </source>
</evidence>
<organism evidence="10 11">
    <name type="scientific">Dekkera bruxellensis</name>
    <name type="common">Brettanomyces custersii</name>
    <dbReference type="NCBI Taxonomy" id="5007"/>
    <lineage>
        <taxon>Eukaryota</taxon>
        <taxon>Fungi</taxon>
        <taxon>Dikarya</taxon>
        <taxon>Ascomycota</taxon>
        <taxon>Saccharomycotina</taxon>
        <taxon>Pichiomycetes</taxon>
        <taxon>Pichiales</taxon>
        <taxon>Pichiaceae</taxon>
        <taxon>Brettanomyces</taxon>
    </lineage>
</organism>
<dbReference type="PANTHER" id="PTHR14927:SF0">
    <property type="entry name" value="NUCLEOLAR PROTEIN 10"/>
    <property type="match status" value="1"/>
</dbReference>
<reference evidence="10" key="1">
    <citation type="submission" date="2020-10" db="EMBL/GenBank/DDBJ databases">
        <authorList>
            <person name="Palmer J.M."/>
        </authorList>
    </citation>
    <scope>NUCLEOTIDE SEQUENCE</scope>
    <source>
        <strain evidence="10">UCD 2041</strain>
    </source>
</reference>
<comment type="similarity">
    <text evidence="2">Belongs to the WD repeat NOL10/ENP2 family.</text>
</comment>
<dbReference type="KEGG" id="bbrx:BRETT_000269"/>
<dbReference type="Gene3D" id="2.130.10.10">
    <property type="entry name" value="YVTN repeat-like/Quinoprotein amine dehydrogenase"/>
    <property type="match status" value="1"/>
</dbReference>
<evidence type="ECO:0000313" key="10">
    <source>
        <dbReference type="EMBL" id="QOU20559.1"/>
    </source>
</evidence>
<dbReference type="Pfam" id="PF08159">
    <property type="entry name" value="NUC153"/>
    <property type="match status" value="1"/>
</dbReference>
<name>A0A871R3W7_DEKBR</name>
<dbReference type="Pfam" id="PF23097">
    <property type="entry name" value="NOL10_2nd"/>
    <property type="match status" value="1"/>
</dbReference>
<dbReference type="InterPro" id="IPR012580">
    <property type="entry name" value="NUC153"/>
</dbReference>
<feature type="compositionally biased region" description="Basic residues" evidence="6">
    <location>
        <begin position="630"/>
        <end position="646"/>
    </location>
</feature>
<feature type="domain" description="Nucleolar protein 10-like N-terminal" evidence="9">
    <location>
        <begin position="19"/>
        <end position="369"/>
    </location>
</feature>
<keyword evidence="5" id="KW-0539">Nucleus</keyword>
<dbReference type="EMBL" id="CP063136">
    <property type="protein sequence ID" value="QOU20559.1"/>
    <property type="molecule type" value="Genomic_DNA"/>
</dbReference>
<dbReference type="RefSeq" id="XP_041137052.1">
    <property type="nucleotide sequence ID" value="XM_041278838.1"/>
</dbReference>
<dbReference type="PANTHER" id="PTHR14927">
    <property type="entry name" value="NUCLEOLAR PROTEIN 10"/>
    <property type="match status" value="1"/>
</dbReference>
<dbReference type="InterPro" id="IPR015943">
    <property type="entry name" value="WD40/YVTN_repeat-like_dom_sf"/>
</dbReference>
<evidence type="ECO:0000256" key="6">
    <source>
        <dbReference type="SAM" id="MobiDB-lite"/>
    </source>
</evidence>
<sequence length="694" mass="79600">MLKSTNSNGVSVYQVSGTNVARSLPDWIARKRKKALRYDVDYQNRVELIQDFEFSEASNKIRVTNDGQYVMATGTYKPQIHVYEFSNLAIKFSRHTDAENVDFTLLSDDWTKSIHLQNDRSLEFQIKGERYYKTRIPKYGRCLAYNDVSCDLYVGASSDEVFRLNLERGRFMRPFTIESNGGVNSIDINKLHGLVSMGLDDGTVEFWDPRAKQRVIKAVINDGSGAKGEITCVKFRRDALSFACGTSNGVSLLYDLRNSKPLITKDQGYGFGIKDIIWLDNTGAEVNNDLILTSDKKIAKIWNRNTGKPFAAMEPSVDINDVEYVPNSGMFFMATESIPMHTYYIPALGPAPKWCSFLDNITEELEEKPSDTVYSNYRFITRDDVKKLNIEQLVGTRLMKAYMHGYFINTELYDKVKLIANPTALEDEREREVKKRIEKERESRTRTAGAVTDTKIKVNKSIVGHLEKKFGSNVAENVVNDERFKEMFEDPAFQVDESNLDYQQINSGTALGGLKPLTAAEESDEERLEEEKNDEMSLDEQDEEGNEDEEENEEDSEDEKAKMEAEEARKEKIRKRLLKREHERKLEEERKRKYLSHLKTLGGVTELDKGLAENKKKNLSFAEQVAIQRKKNQKEKMKKKNVRIHKAPSGAAEITFIPRGKSKKTRSSDENLQGKKKQIYEGRRRASKNTFRGM</sequence>
<evidence type="ECO:0000256" key="3">
    <source>
        <dbReference type="ARBA" id="ARBA00022574"/>
    </source>
</evidence>
<feature type="compositionally biased region" description="Basic and acidic residues" evidence="6">
    <location>
        <begin position="580"/>
        <end position="591"/>
    </location>
</feature>
<dbReference type="Pfam" id="PF23098">
    <property type="entry name" value="Beta-prop_NOL10_N"/>
    <property type="match status" value="1"/>
</dbReference>
<gene>
    <name evidence="10" type="ORF">BRETT_000269</name>
</gene>
<feature type="region of interest" description="Disordered" evidence="6">
    <location>
        <begin position="630"/>
        <end position="694"/>
    </location>
</feature>
<dbReference type="InterPro" id="IPR056551">
    <property type="entry name" value="Beta-prop_NOL10_N"/>
</dbReference>
<feature type="domain" description="Nucleolar protein 10-like second" evidence="8">
    <location>
        <begin position="373"/>
        <end position="421"/>
    </location>
</feature>
<evidence type="ECO:0000259" key="8">
    <source>
        <dbReference type="Pfam" id="PF23097"/>
    </source>
</evidence>
<evidence type="ECO:0000256" key="4">
    <source>
        <dbReference type="ARBA" id="ARBA00022737"/>
    </source>
</evidence>
<keyword evidence="3" id="KW-0853">WD repeat</keyword>
<comment type="subcellular location">
    <subcellularLocation>
        <location evidence="1">Nucleus</location>
        <location evidence="1">Nucleolus</location>
    </subcellularLocation>
</comment>
<evidence type="ECO:0000256" key="1">
    <source>
        <dbReference type="ARBA" id="ARBA00004604"/>
    </source>
</evidence>